<evidence type="ECO:0000256" key="3">
    <source>
        <dbReference type="ARBA" id="ARBA00022449"/>
    </source>
</evidence>
<keyword evidence="2" id="KW-0813">Transport</keyword>
<dbReference type="InterPro" id="IPR018461">
    <property type="entry name" value="Na/H_Antiport_NhaC-like_C"/>
</dbReference>
<protein>
    <submittedName>
        <fullName evidence="11">Na+/H+ antiporter NhaC</fullName>
    </submittedName>
</protein>
<feature type="transmembrane region" description="Helical" evidence="9">
    <location>
        <begin position="202"/>
        <end position="219"/>
    </location>
</feature>
<evidence type="ECO:0000256" key="1">
    <source>
        <dbReference type="ARBA" id="ARBA00004651"/>
    </source>
</evidence>
<evidence type="ECO:0000313" key="11">
    <source>
        <dbReference type="EMBL" id="RJG17725.1"/>
    </source>
</evidence>
<evidence type="ECO:0000256" key="5">
    <source>
        <dbReference type="ARBA" id="ARBA00022692"/>
    </source>
</evidence>
<dbReference type="PANTHER" id="PTHR33451">
    <property type="entry name" value="MALATE-2H(+)/NA(+)-LACTATE ANTIPORTER"/>
    <property type="match status" value="1"/>
</dbReference>
<evidence type="ECO:0000256" key="2">
    <source>
        <dbReference type="ARBA" id="ARBA00022448"/>
    </source>
</evidence>
<feature type="transmembrane region" description="Helical" evidence="9">
    <location>
        <begin position="437"/>
        <end position="457"/>
    </location>
</feature>
<evidence type="ECO:0000256" key="8">
    <source>
        <dbReference type="ARBA" id="ARBA00038435"/>
    </source>
</evidence>
<keyword evidence="4" id="KW-1003">Cell membrane</keyword>
<comment type="similarity">
    <text evidence="8">Belongs to the NhaC Na(+)/H(+) (TC 2.A.35) antiporter family.</text>
</comment>
<dbReference type="NCBIfam" id="TIGR00931">
    <property type="entry name" value="antiport_nhaC"/>
    <property type="match status" value="1"/>
</dbReference>
<comment type="caution">
    <text evidence="11">The sequence shown here is derived from an EMBL/GenBank/DDBJ whole genome shotgun (WGS) entry which is preliminary data.</text>
</comment>
<feature type="transmembrane region" description="Helical" evidence="9">
    <location>
        <begin position="80"/>
        <end position="105"/>
    </location>
</feature>
<name>A0A3A3G9C6_PANTH</name>
<sequence>MNSSTNTAEQEMLRFGQSVTIFISILMILIVPILGWRVEPHIPLIAASVAAGGLLLLFGRSWDEVERAFVRGLQASVQPALLLTLIGILIGVWMMSGTVATLLFYGTSLFQPQWFTLSALVLTVIVSMFVGSSLTTVGTFGVALVGMAASMGVHPAIVAGAVVSGACFGDKMSPLSDTTNFASAVTRVSIPDHIRNMTKTTVPAFILTCIAFALIGSSSAPDMEALGALQRDIGQSFHITPWALLPLAVVLIAAFKRVPVALTMLLGIGSGLAVAALLQHAFDIRQWISVMHYGFSGSFALEDTARIMNRGGLQSMAGTIALIAIAFGMGGLLQHGGVIPALFRRLIAPIRKKESLVIASGLSSIGVNVITGEQYMSILLPGQLFADEYDKRSIPRKTLSRTLEDCGTLVNPLIPWGVSGAMMTGAIGLPVLDYAPYAFFLWLSPLVTFAFVLLPGLKRGALGLRPATSARGDAKNGGL</sequence>
<gene>
    <name evidence="11" type="primary">nhaC</name>
    <name evidence="11" type="ORF">DQX05_27610</name>
</gene>
<evidence type="ECO:0000256" key="6">
    <source>
        <dbReference type="ARBA" id="ARBA00022989"/>
    </source>
</evidence>
<comment type="subcellular location">
    <subcellularLocation>
        <location evidence="1">Cell membrane</location>
        <topology evidence="1">Multi-pass membrane protein</topology>
    </subcellularLocation>
</comment>
<evidence type="ECO:0000313" key="12">
    <source>
        <dbReference type="Proteomes" id="UP000266177"/>
    </source>
</evidence>
<dbReference type="InterPro" id="IPR004770">
    <property type="entry name" value="Na/H_antiport_NhaC"/>
</dbReference>
<feature type="transmembrane region" description="Helical" evidence="9">
    <location>
        <begin position="117"/>
        <end position="145"/>
    </location>
</feature>
<organism evidence="11 12">
    <name type="scientific">Paenibacillus thiaminolyticus</name>
    <name type="common">Bacillus thiaminolyticus</name>
    <dbReference type="NCBI Taxonomy" id="49283"/>
    <lineage>
        <taxon>Bacteria</taxon>
        <taxon>Bacillati</taxon>
        <taxon>Bacillota</taxon>
        <taxon>Bacilli</taxon>
        <taxon>Bacillales</taxon>
        <taxon>Paenibacillaceae</taxon>
        <taxon>Paenibacillus</taxon>
    </lineage>
</organism>
<evidence type="ECO:0000256" key="9">
    <source>
        <dbReference type="SAM" id="Phobius"/>
    </source>
</evidence>
<dbReference type="GO" id="GO:0005886">
    <property type="term" value="C:plasma membrane"/>
    <property type="evidence" value="ECO:0007669"/>
    <property type="project" value="UniProtKB-SubCell"/>
</dbReference>
<feature type="transmembrane region" description="Helical" evidence="9">
    <location>
        <begin position="12"/>
        <end position="35"/>
    </location>
</feature>
<feature type="domain" description="Na+/H+ antiporter NhaC-like C-terminal" evidence="10">
    <location>
        <begin position="165"/>
        <end position="453"/>
    </location>
</feature>
<feature type="transmembrane region" description="Helical" evidence="9">
    <location>
        <begin position="262"/>
        <end position="282"/>
    </location>
</feature>
<evidence type="ECO:0000256" key="7">
    <source>
        <dbReference type="ARBA" id="ARBA00023136"/>
    </source>
</evidence>
<reference evidence="11 12" key="1">
    <citation type="submission" date="2018-09" db="EMBL/GenBank/DDBJ databases">
        <title>Paenibacillus SK2017-BO5.</title>
        <authorList>
            <person name="Piskunova J.V."/>
            <person name="Dubiley S.A."/>
            <person name="Severinov K.V."/>
        </authorList>
    </citation>
    <scope>NUCLEOTIDE SEQUENCE [LARGE SCALE GENOMIC DNA]</scope>
    <source>
        <strain evidence="11 12">BO5</strain>
    </source>
</reference>
<evidence type="ECO:0000256" key="4">
    <source>
        <dbReference type="ARBA" id="ARBA00022475"/>
    </source>
</evidence>
<keyword evidence="6 9" id="KW-1133">Transmembrane helix</keyword>
<dbReference type="EMBL" id="QYZD01000047">
    <property type="protein sequence ID" value="RJG17725.1"/>
    <property type="molecule type" value="Genomic_DNA"/>
</dbReference>
<dbReference type="Proteomes" id="UP000266177">
    <property type="component" value="Unassembled WGS sequence"/>
</dbReference>
<dbReference type="Pfam" id="PF03553">
    <property type="entry name" value="Na_H_antiporter"/>
    <property type="match status" value="1"/>
</dbReference>
<keyword evidence="7 9" id="KW-0472">Membrane</keyword>
<feature type="transmembrane region" description="Helical" evidence="9">
    <location>
        <begin position="239"/>
        <end position="255"/>
    </location>
</feature>
<dbReference type="PANTHER" id="PTHR33451:SF6">
    <property type="entry name" value="NA(+)_H(+) ANTIPORTER NHAC"/>
    <property type="match status" value="1"/>
</dbReference>
<feature type="transmembrane region" description="Helical" evidence="9">
    <location>
        <begin position="320"/>
        <end position="343"/>
    </location>
</feature>
<feature type="transmembrane region" description="Helical" evidence="9">
    <location>
        <begin position="41"/>
        <end position="59"/>
    </location>
</feature>
<keyword evidence="5 9" id="KW-0812">Transmembrane</keyword>
<dbReference type="InterPro" id="IPR052180">
    <property type="entry name" value="NhaC_Na-H+_Antiporter"/>
</dbReference>
<keyword evidence="3" id="KW-0050">Antiport</keyword>
<dbReference type="GO" id="GO:0015297">
    <property type="term" value="F:antiporter activity"/>
    <property type="evidence" value="ECO:0007669"/>
    <property type="project" value="UniProtKB-KW"/>
</dbReference>
<dbReference type="OrthoDB" id="9762978at2"/>
<accession>A0A3A3G9C6</accession>
<evidence type="ECO:0000259" key="10">
    <source>
        <dbReference type="Pfam" id="PF03553"/>
    </source>
</evidence>
<dbReference type="AlphaFoldDB" id="A0A3A3G9C6"/>
<dbReference type="RefSeq" id="WP_119796488.1">
    <property type="nucleotide sequence ID" value="NZ_QYZD01000047.1"/>
</dbReference>
<proteinExistence type="inferred from homology"/>